<keyword evidence="3" id="KW-1185">Reference proteome</keyword>
<dbReference type="RefSeq" id="XP_028478666.1">
    <property type="nucleotide sequence ID" value="XM_028619694.1"/>
</dbReference>
<dbReference type="Proteomes" id="UP000279236">
    <property type="component" value="Unassembled WGS sequence"/>
</dbReference>
<dbReference type="GeneID" id="39588609"/>
<evidence type="ECO:0000313" key="2">
    <source>
        <dbReference type="EMBL" id="RSH85881.1"/>
    </source>
</evidence>
<gene>
    <name evidence="2" type="ORF">EHS24_004066</name>
</gene>
<sequence>MKLHREAGRQLATQITISGILSPWAQDTLAPFPSFVTATFGEATLNTFFSLPTNGPFENDEQTFFLLGAIDQYDAITEAMRTFIGMDVTLMRTIAHRPSPRQQLPDSASAVETVWSPQPN</sequence>
<feature type="region of interest" description="Disordered" evidence="1">
    <location>
        <begin position="98"/>
        <end position="120"/>
    </location>
</feature>
<accession>A0A427Y470</accession>
<dbReference type="EMBL" id="RSCE01000002">
    <property type="protein sequence ID" value="RSH85881.1"/>
    <property type="molecule type" value="Genomic_DNA"/>
</dbReference>
<name>A0A427Y470_9TREE</name>
<organism evidence="2 3">
    <name type="scientific">Apiotrichum porosum</name>
    <dbReference type="NCBI Taxonomy" id="105984"/>
    <lineage>
        <taxon>Eukaryota</taxon>
        <taxon>Fungi</taxon>
        <taxon>Dikarya</taxon>
        <taxon>Basidiomycota</taxon>
        <taxon>Agaricomycotina</taxon>
        <taxon>Tremellomycetes</taxon>
        <taxon>Trichosporonales</taxon>
        <taxon>Trichosporonaceae</taxon>
        <taxon>Apiotrichum</taxon>
    </lineage>
</organism>
<evidence type="ECO:0000256" key="1">
    <source>
        <dbReference type="SAM" id="MobiDB-lite"/>
    </source>
</evidence>
<protein>
    <submittedName>
        <fullName evidence="2">Uncharacterized protein</fullName>
    </submittedName>
</protein>
<dbReference type="AlphaFoldDB" id="A0A427Y470"/>
<reference evidence="2 3" key="1">
    <citation type="submission" date="2018-11" db="EMBL/GenBank/DDBJ databases">
        <title>Genome sequence of Apiotrichum porosum DSM 27194.</title>
        <authorList>
            <person name="Aliyu H."/>
            <person name="Gorte O."/>
            <person name="Ochsenreither K."/>
        </authorList>
    </citation>
    <scope>NUCLEOTIDE SEQUENCE [LARGE SCALE GENOMIC DNA]</scope>
    <source>
        <strain evidence="2 3">DSM 27194</strain>
    </source>
</reference>
<evidence type="ECO:0000313" key="3">
    <source>
        <dbReference type="Proteomes" id="UP000279236"/>
    </source>
</evidence>
<comment type="caution">
    <text evidence="2">The sequence shown here is derived from an EMBL/GenBank/DDBJ whole genome shotgun (WGS) entry which is preliminary data.</text>
</comment>
<proteinExistence type="predicted"/>